<keyword evidence="1" id="KW-0812">Transmembrane</keyword>
<feature type="transmembrane region" description="Helical" evidence="1">
    <location>
        <begin position="12"/>
        <end position="35"/>
    </location>
</feature>
<proteinExistence type="predicted"/>
<evidence type="ECO:0000256" key="1">
    <source>
        <dbReference type="SAM" id="Phobius"/>
    </source>
</evidence>
<feature type="transmembrane region" description="Helical" evidence="1">
    <location>
        <begin position="47"/>
        <end position="74"/>
    </location>
</feature>
<keyword evidence="1" id="KW-1133">Transmembrane helix</keyword>
<organism evidence="2 3">
    <name type="scientific">Xanthocytophaga flava</name>
    <dbReference type="NCBI Taxonomy" id="3048013"/>
    <lineage>
        <taxon>Bacteria</taxon>
        <taxon>Pseudomonadati</taxon>
        <taxon>Bacteroidota</taxon>
        <taxon>Cytophagia</taxon>
        <taxon>Cytophagales</taxon>
        <taxon>Rhodocytophagaceae</taxon>
        <taxon>Xanthocytophaga</taxon>
    </lineage>
</organism>
<gene>
    <name evidence="2" type="ORF">QNI16_03465</name>
</gene>
<name>A0AAE3QHL9_9BACT</name>
<reference evidence="2" key="1">
    <citation type="submission" date="2023-05" db="EMBL/GenBank/DDBJ databases">
        <authorList>
            <person name="Zhang X."/>
        </authorList>
    </citation>
    <scope>NUCLEOTIDE SEQUENCE</scope>
    <source>
        <strain evidence="2">YF14B1</strain>
    </source>
</reference>
<accession>A0AAE3QHL9</accession>
<dbReference type="EMBL" id="JASJOS010000002">
    <property type="protein sequence ID" value="MDJ1479527.1"/>
    <property type="molecule type" value="Genomic_DNA"/>
</dbReference>
<sequence>METITLAINATGTFTSIAIVLGVLSLIYFVIYYRIRQQVSSNNKARVWAGISTIIGTPLLTIMIVGTTMAYYYYEDILSSKPMSYSLYDVTDDMIREMNLVGKTKKEVVNLLGVTDTTHSELIYDFSREEDPGDQSVKQKLGKYILVVSCQGGRVVSYHRKK</sequence>
<dbReference type="AlphaFoldDB" id="A0AAE3QHL9"/>
<dbReference type="RefSeq" id="WP_313975802.1">
    <property type="nucleotide sequence ID" value="NZ_JASJOS010000002.1"/>
</dbReference>
<evidence type="ECO:0000313" key="3">
    <source>
        <dbReference type="Proteomes" id="UP001241110"/>
    </source>
</evidence>
<dbReference type="Proteomes" id="UP001241110">
    <property type="component" value="Unassembled WGS sequence"/>
</dbReference>
<protein>
    <submittedName>
        <fullName evidence="2">Uncharacterized protein</fullName>
    </submittedName>
</protein>
<evidence type="ECO:0000313" key="2">
    <source>
        <dbReference type="EMBL" id="MDJ1479527.1"/>
    </source>
</evidence>
<keyword evidence="1" id="KW-0472">Membrane</keyword>
<comment type="caution">
    <text evidence="2">The sequence shown here is derived from an EMBL/GenBank/DDBJ whole genome shotgun (WGS) entry which is preliminary data.</text>
</comment>